<accession>S7RXT8</accession>
<dbReference type="EMBL" id="KB469297">
    <property type="protein sequence ID" value="EPQ59750.1"/>
    <property type="molecule type" value="Genomic_DNA"/>
</dbReference>
<organism evidence="1 2">
    <name type="scientific">Gloeophyllum trabeum (strain ATCC 11539 / FP-39264 / Madison 617)</name>
    <name type="common">Brown rot fungus</name>
    <dbReference type="NCBI Taxonomy" id="670483"/>
    <lineage>
        <taxon>Eukaryota</taxon>
        <taxon>Fungi</taxon>
        <taxon>Dikarya</taxon>
        <taxon>Basidiomycota</taxon>
        <taxon>Agaricomycotina</taxon>
        <taxon>Agaricomycetes</taxon>
        <taxon>Gloeophyllales</taxon>
        <taxon>Gloeophyllaceae</taxon>
        <taxon>Gloeophyllum</taxon>
    </lineage>
</organism>
<evidence type="ECO:0000313" key="1">
    <source>
        <dbReference type="EMBL" id="EPQ59750.1"/>
    </source>
</evidence>
<sequence length="218" mass="24447">MVSQPPKHKSSNPEAWMTWVASLSDAQKEEVNREHQNANSTKVQIWEAAASRPGTGESDQVLSALLRTLSLVSLILVQDNGGSGGEEDGHPRTPLPNKISLDNLDTSNLSPGSAAVYRAYQEFKWHLFQEKGDEQTSELLATKQPRVLKSTDDEVEVQPGESIQLGMFHKELFTLFDNNQYIPITLFTPKEHKLLLQKGDWLPKMKLDSKHQQNSMTV</sequence>
<dbReference type="GeneID" id="19301314"/>
<dbReference type="RefSeq" id="XP_007862652.1">
    <property type="nucleotide sequence ID" value="XM_007864461.1"/>
</dbReference>
<name>S7RXT8_GLOTA</name>
<evidence type="ECO:0000313" key="2">
    <source>
        <dbReference type="Proteomes" id="UP000030669"/>
    </source>
</evidence>
<protein>
    <submittedName>
        <fullName evidence="1">Uncharacterized protein</fullName>
    </submittedName>
</protein>
<dbReference type="OrthoDB" id="3018573at2759"/>
<reference evidence="1 2" key="1">
    <citation type="journal article" date="2012" name="Science">
        <title>The Paleozoic origin of enzymatic lignin decomposition reconstructed from 31 fungal genomes.</title>
        <authorList>
            <person name="Floudas D."/>
            <person name="Binder M."/>
            <person name="Riley R."/>
            <person name="Barry K."/>
            <person name="Blanchette R.A."/>
            <person name="Henrissat B."/>
            <person name="Martinez A.T."/>
            <person name="Otillar R."/>
            <person name="Spatafora J.W."/>
            <person name="Yadav J.S."/>
            <person name="Aerts A."/>
            <person name="Benoit I."/>
            <person name="Boyd A."/>
            <person name="Carlson A."/>
            <person name="Copeland A."/>
            <person name="Coutinho P.M."/>
            <person name="de Vries R.P."/>
            <person name="Ferreira P."/>
            <person name="Findley K."/>
            <person name="Foster B."/>
            <person name="Gaskell J."/>
            <person name="Glotzer D."/>
            <person name="Gorecki P."/>
            <person name="Heitman J."/>
            <person name="Hesse C."/>
            <person name="Hori C."/>
            <person name="Igarashi K."/>
            <person name="Jurgens J.A."/>
            <person name="Kallen N."/>
            <person name="Kersten P."/>
            <person name="Kohler A."/>
            <person name="Kuees U."/>
            <person name="Kumar T.K.A."/>
            <person name="Kuo A."/>
            <person name="LaButti K."/>
            <person name="Larrondo L.F."/>
            <person name="Lindquist E."/>
            <person name="Ling A."/>
            <person name="Lombard V."/>
            <person name="Lucas S."/>
            <person name="Lundell T."/>
            <person name="Martin R."/>
            <person name="McLaughlin D.J."/>
            <person name="Morgenstern I."/>
            <person name="Morin E."/>
            <person name="Murat C."/>
            <person name="Nagy L.G."/>
            <person name="Nolan M."/>
            <person name="Ohm R.A."/>
            <person name="Patyshakuliyeva A."/>
            <person name="Rokas A."/>
            <person name="Ruiz-Duenas F.J."/>
            <person name="Sabat G."/>
            <person name="Salamov A."/>
            <person name="Samejima M."/>
            <person name="Schmutz J."/>
            <person name="Slot J.C."/>
            <person name="St John F."/>
            <person name="Stenlid J."/>
            <person name="Sun H."/>
            <person name="Sun S."/>
            <person name="Syed K."/>
            <person name="Tsang A."/>
            <person name="Wiebenga A."/>
            <person name="Young D."/>
            <person name="Pisabarro A."/>
            <person name="Eastwood D.C."/>
            <person name="Martin F."/>
            <person name="Cullen D."/>
            <person name="Grigoriev I.V."/>
            <person name="Hibbett D.S."/>
        </authorList>
    </citation>
    <scope>NUCLEOTIDE SEQUENCE [LARGE SCALE GENOMIC DNA]</scope>
    <source>
        <strain evidence="1 2">ATCC 11539</strain>
    </source>
</reference>
<proteinExistence type="predicted"/>
<dbReference type="HOGENOM" id="CLU_1267003_0_0_1"/>
<dbReference type="AlphaFoldDB" id="S7RXT8"/>
<dbReference type="STRING" id="670483.S7RXT8"/>
<keyword evidence="2" id="KW-1185">Reference proteome</keyword>
<dbReference type="Proteomes" id="UP000030669">
    <property type="component" value="Unassembled WGS sequence"/>
</dbReference>
<gene>
    <name evidence="1" type="ORF">GLOTRDRAFT_126047</name>
</gene>
<dbReference type="KEGG" id="gtr:GLOTRDRAFT_126047"/>